<dbReference type="AlphaFoldDB" id="A0A451BIA3"/>
<gene>
    <name evidence="7" type="ORF">BECKSD772D_GA0070982_100435</name>
</gene>
<evidence type="ECO:0000313" key="7">
    <source>
        <dbReference type="EMBL" id="VFK77966.1"/>
    </source>
</evidence>
<evidence type="ECO:0000259" key="6">
    <source>
        <dbReference type="Pfam" id="PF00107"/>
    </source>
</evidence>
<dbReference type="InterPro" id="IPR036291">
    <property type="entry name" value="NAD(P)-bd_dom_sf"/>
</dbReference>
<dbReference type="Pfam" id="PF00107">
    <property type="entry name" value="ADH_zinc_N"/>
    <property type="match status" value="1"/>
</dbReference>
<evidence type="ECO:0000256" key="4">
    <source>
        <dbReference type="ARBA" id="ARBA00022833"/>
    </source>
</evidence>
<feature type="domain" description="Alcohol dehydrogenase-like C-terminal" evidence="6">
    <location>
        <begin position="51"/>
        <end position="146"/>
    </location>
</feature>
<dbReference type="SUPFAM" id="SSF51735">
    <property type="entry name" value="NAD(P)-binding Rossmann-fold domains"/>
    <property type="match status" value="1"/>
</dbReference>
<keyword evidence="3" id="KW-0479">Metal-binding</keyword>
<dbReference type="EMBL" id="CAADHB010000004">
    <property type="protein sequence ID" value="VFK77966.1"/>
    <property type="molecule type" value="Genomic_DNA"/>
</dbReference>
<sequence length="183" mass="19065">MAFKLPPKQKDCAFRVKVAPQAGGMARGGRNQCLLPNNVLPADARGYGLLAVGRHPRKLAILAKGGIETRLASDPVEGEADVLIEATGNATGFATARSWVRPGGTMVLKSTFQGEISLDASGIVVDEITLVGSRSGAFPPALDLLSRGLIEVEPLIHGVFPLDHGLAAFEEAASGALKVLLSM</sequence>
<protein>
    <recommendedName>
        <fullName evidence="6">Alcohol dehydrogenase-like C-terminal domain-containing protein</fullName>
    </recommendedName>
</protein>
<organism evidence="7">
    <name type="scientific">Candidatus Kentrum sp. SD</name>
    <dbReference type="NCBI Taxonomy" id="2126332"/>
    <lineage>
        <taxon>Bacteria</taxon>
        <taxon>Pseudomonadati</taxon>
        <taxon>Pseudomonadota</taxon>
        <taxon>Gammaproteobacteria</taxon>
        <taxon>Candidatus Kentrum</taxon>
    </lineage>
</organism>
<evidence type="ECO:0000256" key="5">
    <source>
        <dbReference type="ARBA" id="ARBA00023002"/>
    </source>
</evidence>
<reference evidence="7" key="1">
    <citation type="submission" date="2019-02" db="EMBL/GenBank/DDBJ databases">
        <authorList>
            <person name="Gruber-Vodicka R. H."/>
            <person name="Seah K. B. B."/>
        </authorList>
    </citation>
    <scope>NUCLEOTIDE SEQUENCE</scope>
    <source>
        <strain evidence="7">BECK_S127</strain>
    </source>
</reference>
<evidence type="ECO:0000256" key="3">
    <source>
        <dbReference type="ARBA" id="ARBA00022723"/>
    </source>
</evidence>
<dbReference type="Gene3D" id="3.40.50.720">
    <property type="entry name" value="NAD(P)-binding Rossmann-like Domain"/>
    <property type="match status" value="1"/>
</dbReference>
<comment type="cofactor">
    <cofactor evidence="1">
        <name>Zn(2+)</name>
        <dbReference type="ChEBI" id="CHEBI:29105"/>
    </cofactor>
</comment>
<dbReference type="GO" id="GO:0046872">
    <property type="term" value="F:metal ion binding"/>
    <property type="evidence" value="ECO:0007669"/>
    <property type="project" value="UniProtKB-KW"/>
</dbReference>
<accession>A0A451BIA3</accession>
<evidence type="ECO:0000256" key="1">
    <source>
        <dbReference type="ARBA" id="ARBA00001947"/>
    </source>
</evidence>
<proteinExistence type="inferred from homology"/>
<dbReference type="Gene3D" id="3.90.180.10">
    <property type="entry name" value="Medium-chain alcohol dehydrogenases, catalytic domain"/>
    <property type="match status" value="1"/>
</dbReference>
<evidence type="ECO:0000256" key="2">
    <source>
        <dbReference type="ARBA" id="ARBA00008072"/>
    </source>
</evidence>
<keyword evidence="5" id="KW-0560">Oxidoreductase</keyword>
<comment type="similarity">
    <text evidence="2">Belongs to the zinc-containing alcohol dehydrogenase family.</text>
</comment>
<keyword evidence="4" id="KW-0862">Zinc</keyword>
<dbReference type="GO" id="GO:0016491">
    <property type="term" value="F:oxidoreductase activity"/>
    <property type="evidence" value="ECO:0007669"/>
    <property type="project" value="UniProtKB-KW"/>
</dbReference>
<dbReference type="PANTHER" id="PTHR43350:SF2">
    <property type="entry name" value="GROES-LIKE ZINC-BINDING ALCOHOL DEHYDROGENASE FAMILY PROTEIN"/>
    <property type="match status" value="1"/>
</dbReference>
<name>A0A451BIA3_9GAMM</name>
<dbReference type="InterPro" id="IPR013149">
    <property type="entry name" value="ADH-like_C"/>
</dbReference>
<dbReference type="PANTHER" id="PTHR43350">
    <property type="entry name" value="NAD-DEPENDENT ALCOHOL DEHYDROGENASE"/>
    <property type="match status" value="1"/>
</dbReference>